<accession>A0A2A2HWE7</accession>
<dbReference type="OrthoDB" id="136205at2157"/>
<dbReference type="Proteomes" id="UP000218164">
    <property type="component" value="Unassembled WGS sequence"/>
</dbReference>
<dbReference type="AlphaFoldDB" id="A0A2A2HWE7"/>
<dbReference type="EMBL" id="LMVP01000074">
    <property type="protein sequence ID" value="PAV13583.1"/>
    <property type="molecule type" value="Genomic_DNA"/>
</dbReference>
<evidence type="ECO:0000313" key="1">
    <source>
        <dbReference type="EMBL" id="PAV13583.1"/>
    </source>
</evidence>
<organism evidence="1 2">
    <name type="scientific">Methanosarcina spelaei</name>
    <dbReference type="NCBI Taxonomy" id="1036679"/>
    <lineage>
        <taxon>Archaea</taxon>
        <taxon>Methanobacteriati</taxon>
        <taxon>Methanobacteriota</taxon>
        <taxon>Stenosarchaea group</taxon>
        <taxon>Methanomicrobia</taxon>
        <taxon>Methanosarcinales</taxon>
        <taxon>Methanosarcinaceae</taxon>
        <taxon>Methanosarcina</taxon>
    </lineage>
</organism>
<protein>
    <submittedName>
        <fullName evidence="1">Uncharacterized protein</fullName>
    </submittedName>
</protein>
<keyword evidence="2" id="KW-1185">Reference proteome</keyword>
<name>A0A2A2HWE7_9EURY</name>
<gene>
    <name evidence="1" type="ORF">ASJ81_17255</name>
</gene>
<reference evidence="1 2" key="1">
    <citation type="journal article" date="2017" name="BMC Genomics">
        <title>Genomic analysis of methanogenic archaea reveals a shift towards energy conservation.</title>
        <authorList>
            <person name="Gilmore S.P."/>
            <person name="Henske J.K."/>
            <person name="Sexton J.A."/>
            <person name="Solomon K.V."/>
            <person name="Seppala S."/>
            <person name="Yoo J.I."/>
            <person name="Huyett L.M."/>
            <person name="Pressman A."/>
            <person name="Cogan J.Z."/>
            <person name="Kivenson V."/>
            <person name="Peng X."/>
            <person name="Tan Y."/>
            <person name="Valentine D.L."/>
            <person name="O'Malley M.A."/>
        </authorList>
    </citation>
    <scope>NUCLEOTIDE SEQUENCE [LARGE SCALE GENOMIC DNA]</scope>
    <source>
        <strain evidence="1 2">MC-15</strain>
    </source>
</reference>
<evidence type="ECO:0000313" key="2">
    <source>
        <dbReference type="Proteomes" id="UP000218164"/>
    </source>
</evidence>
<sequence>MIANRKFGIGALLAALLIVSTAFVPAVNAQTEKNSDEVSIENSINYTDAELQDLYIKYNISKNDIKFANNELPNYLEGTILHSDKRVVASDTGRPHEGMIKGENYDLLITTEEMFDIIDNARQKYMELYGVDPGNPKLEKVNGYLIPKEEVKKLIEKGTLSCESEDVIELEIEPKTSTRVTTNPYAINDAIDVHIFVATDSVHAPTESFQQDTANALSRFEDFGISVYRWWYWNSWDASDVSPSYDASAVLDDLEDDESWVRYSASDLVLGWAHELNHNGIARTYELSDGTLRGGAYSVCTDTVTGIGVEWPHDSIVQHEVSHNFDALDQNSPVHPECIMNYAWAYAGTNIWCSSCWSKVNNGIYN</sequence>
<comment type="caution">
    <text evidence="1">The sequence shown here is derived from an EMBL/GenBank/DDBJ whole genome shotgun (WGS) entry which is preliminary data.</text>
</comment>
<proteinExistence type="predicted"/>
<dbReference type="RefSeq" id="WP_095643615.1">
    <property type="nucleotide sequence ID" value="NZ_LMVP01000074.1"/>
</dbReference>